<sequence length="582" mass="64868">MLPISYVNSLHLYHTIRPSGRNKNKRKKGNLVNSAQQCYNNRPHPVFYNFLSVPSGNDTHSPSMASDADGGSFLSTDFRKEAEEVVDHSGTAHELCLPHRRHCLSLMDDTAASRWVISFSDEFRHHKKFKLEPDSIAIDDGGGSSAHGSTSLSLSRSSSSDSLSTGFRAHIWTYNQRYVAAEAVEEAAAAIINAEESAAEEDASADGMRLLHLLVACAEAVACRDRSHASILLSELRANALVLGSSFQRVASCFVQGLADRLALVQPLGYVGFGLPMMSRADHSSERKKKEEALNLVYEIYPHIQFGHFVANSSILEVFEGENSVHVLDLGMAFGLPYGHQWRSLIESLAECPNRQLLRVTGIGLSVNRYRLMGEKLKSHAEEFGVQVEVLAVEGNLENLRPQDIKLHDGEALVITSIFQMHGVVKESRGALTSVLRMIYDLSPKALVLVEQDSNHNGPFFLGRFMEALHYYSAIFDSLDAMLPKYDTRRAKIEQFYFAEEIKNIVSCEGMARVERHERVDQWRRRMSRAGFQAAPIKVMAQGKQWIGKFKASESYTVVEEKGCLVLGWKSKPIVAASCWKC</sequence>
<evidence type="ECO:0000256" key="1">
    <source>
        <dbReference type="ARBA" id="ARBA00004123"/>
    </source>
</evidence>
<dbReference type="RefSeq" id="XP_022927106.1">
    <property type="nucleotide sequence ID" value="XM_023071338.1"/>
</dbReference>
<feature type="short sequence motif" description="VHIID" evidence="5">
    <location>
        <begin position="325"/>
        <end position="329"/>
    </location>
</feature>
<evidence type="ECO:0000256" key="4">
    <source>
        <dbReference type="ARBA" id="ARBA00023242"/>
    </source>
</evidence>
<comment type="caution">
    <text evidence="5">Lacks conserved residue(s) required for the propagation of feature annotation.</text>
</comment>
<keyword evidence="2" id="KW-0805">Transcription regulation</keyword>
<feature type="region of interest" description="Leucine repeat II (LRII)" evidence="5">
    <location>
        <begin position="372"/>
        <end position="404"/>
    </location>
</feature>
<evidence type="ECO:0000313" key="7">
    <source>
        <dbReference type="RefSeq" id="XP_022927106.1"/>
    </source>
</evidence>
<dbReference type="PANTHER" id="PTHR31636">
    <property type="entry name" value="OSJNBA0084A10.13 PROTEIN-RELATED"/>
    <property type="match status" value="1"/>
</dbReference>
<keyword evidence="4" id="KW-0539">Nucleus</keyword>
<proteinExistence type="inferred from homology"/>
<dbReference type="KEGG" id="cmos:111434040"/>
<dbReference type="GO" id="GO:0005634">
    <property type="term" value="C:nucleus"/>
    <property type="evidence" value="ECO:0007669"/>
    <property type="project" value="UniProtKB-SubCell"/>
</dbReference>
<comment type="similarity">
    <text evidence="5">Belongs to the GRAS family.</text>
</comment>
<dbReference type="Proteomes" id="UP000504609">
    <property type="component" value="Unplaced"/>
</dbReference>
<evidence type="ECO:0000256" key="3">
    <source>
        <dbReference type="ARBA" id="ARBA00023163"/>
    </source>
</evidence>
<reference evidence="7" key="1">
    <citation type="submission" date="2025-08" db="UniProtKB">
        <authorList>
            <consortium name="RefSeq"/>
        </authorList>
    </citation>
    <scope>IDENTIFICATION</scope>
    <source>
        <tissue evidence="7">Young leaves</tissue>
    </source>
</reference>
<keyword evidence="6" id="KW-1185">Reference proteome</keyword>
<evidence type="ECO:0000256" key="5">
    <source>
        <dbReference type="PROSITE-ProRule" id="PRU01191"/>
    </source>
</evidence>
<evidence type="ECO:0000256" key="2">
    <source>
        <dbReference type="ARBA" id="ARBA00023015"/>
    </source>
</evidence>
<keyword evidence="3" id="KW-0804">Transcription</keyword>
<dbReference type="GeneID" id="111434040"/>
<organism evidence="6 7">
    <name type="scientific">Cucurbita moschata</name>
    <name type="common">Winter crookneck squash</name>
    <name type="synonym">Cucurbita pepo var. moschata</name>
    <dbReference type="NCBI Taxonomy" id="3662"/>
    <lineage>
        <taxon>Eukaryota</taxon>
        <taxon>Viridiplantae</taxon>
        <taxon>Streptophyta</taxon>
        <taxon>Embryophyta</taxon>
        <taxon>Tracheophyta</taxon>
        <taxon>Spermatophyta</taxon>
        <taxon>Magnoliopsida</taxon>
        <taxon>eudicotyledons</taxon>
        <taxon>Gunneridae</taxon>
        <taxon>Pentapetalae</taxon>
        <taxon>rosids</taxon>
        <taxon>fabids</taxon>
        <taxon>Cucurbitales</taxon>
        <taxon>Cucurbitaceae</taxon>
        <taxon>Cucurbiteae</taxon>
        <taxon>Cucurbita</taxon>
    </lineage>
</organism>
<gene>
    <name evidence="7" type="primary">LOC111434040</name>
</gene>
<feature type="region of interest" description="PFYRE" evidence="5">
    <location>
        <begin position="413"/>
        <end position="504"/>
    </location>
</feature>
<name>A0A6J1EGR9_CUCMO</name>
<accession>A0A6J1EGR9</accession>
<comment type="subcellular location">
    <subcellularLocation>
        <location evidence="1">Nucleus</location>
    </subcellularLocation>
</comment>
<dbReference type="AlphaFoldDB" id="A0A6J1EGR9"/>
<dbReference type="Pfam" id="PF03514">
    <property type="entry name" value="GRAS"/>
    <property type="match status" value="1"/>
</dbReference>
<dbReference type="InterPro" id="IPR005202">
    <property type="entry name" value="TF_GRAS"/>
</dbReference>
<protein>
    <submittedName>
        <fullName evidence="7">DELLA protein RGL1-like</fullName>
    </submittedName>
</protein>
<feature type="region of interest" description="SAW" evidence="5">
    <location>
        <begin position="507"/>
        <end position="581"/>
    </location>
</feature>
<dbReference type="PROSITE" id="PS50985">
    <property type="entry name" value="GRAS"/>
    <property type="match status" value="1"/>
</dbReference>
<evidence type="ECO:0000313" key="6">
    <source>
        <dbReference type="Proteomes" id="UP000504609"/>
    </source>
</evidence>